<reference evidence="2 3" key="1">
    <citation type="submission" date="2008-11" db="EMBL/GenBank/DDBJ databases">
        <title>Draft genome sequence of Eubacterium biforme (DSM 3989).</title>
        <authorList>
            <person name="Sudarsanam P."/>
            <person name="Ley R."/>
            <person name="Guruge J."/>
            <person name="Turnbaugh P.J."/>
            <person name="Mahowald M."/>
            <person name="Liep D."/>
            <person name="Gordon J."/>
        </authorList>
    </citation>
    <scope>NUCLEOTIDE SEQUENCE [LARGE SCALE GENOMIC DNA]</scope>
    <source>
        <strain evidence="2 3">DSM 3989</strain>
    </source>
</reference>
<keyword evidence="1" id="KW-1133">Transmembrane helix</keyword>
<accession>B7C9B5</accession>
<gene>
    <name evidence="2" type="ORF">EUBIFOR_00771</name>
</gene>
<evidence type="ECO:0000313" key="3">
    <source>
        <dbReference type="Proteomes" id="UP000004315"/>
    </source>
</evidence>
<proteinExistence type="predicted"/>
<dbReference type="EMBL" id="ABYT01000048">
    <property type="protein sequence ID" value="EEC90691.1"/>
    <property type="molecule type" value="Genomic_DNA"/>
</dbReference>
<dbReference type="Proteomes" id="UP000004315">
    <property type="component" value="Unassembled WGS sequence"/>
</dbReference>
<name>B7C9B5_9FIRM</name>
<dbReference type="HOGENOM" id="CLU_1719846_0_0_9"/>
<keyword evidence="1" id="KW-0472">Membrane</keyword>
<keyword evidence="3" id="KW-1185">Reference proteome</keyword>
<dbReference type="AlphaFoldDB" id="B7C9B5"/>
<organism evidence="2 3">
    <name type="scientific">Holdemanella biformis DSM 3989</name>
    <dbReference type="NCBI Taxonomy" id="518637"/>
    <lineage>
        <taxon>Bacteria</taxon>
        <taxon>Bacillati</taxon>
        <taxon>Bacillota</taxon>
        <taxon>Erysipelotrichia</taxon>
        <taxon>Erysipelotrichales</taxon>
        <taxon>Erysipelotrichaceae</taxon>
        <taxon>Holdemanella</taxon>
    </lineage>
</organism>
<protein>
    <submittedName>
        <fullName evidence="2">Uncharacterized protein</fullName>
    </submittedName>
</protein>
<evidence type="ECO:0000256" key="1">
    <source>
        <dbReference type="SAM" id="Phobius"/>
    </source>
</evidence>
<sequence>MTDSNSPVCLSGWRCWHSLRSIRHLWKVGSIHQLSRLHFFLYCYSYICCSSDTSVTLHILRRFQITELIIIILLIFHYCKFIFCFRVTYFLCDHLCKHFFCVLITVKIYSDVDNFLLHCHCKTSIFCKKRAANPFLQINCPDCWLHILKFLY</sequence>
<comment type="caution">
    <text evidence="2">The sequence shown here is derived from an EMBL/GenBank/DDBJ whole genome shotgun (WGS) entry which is preliminary data.</text>
</comment>
<evidence type="ECO:0000313" key="2">
    <source>
        <dbReference type="EMBL" id="EEC90691.1"/>
    </source>
</evidence>
<feature type="transmembrane region" description="Helical" evidence="1">
    <location>
        <begin position="68"/>
        <end position="91"/>
    </location>
</feature>
<keyword evidence="1" id="KW-0812">Transmembrane</keyword>